<reference evidence="3" key="1">
    <citation type="submission" date="2014-11" db="EMBL/GenBank/DDBJ databases">
        <authorList>
            <person name="Otto D Thomas"/>
            <person name="Naeem Raeece"/>
        </authorList>
    </citation>
    <scope>NUCLEOTIDE SEQUENCE</scope>
</reference>
<organism evidence="3">
    <name type="scientific">Chromera velia CCMP2878</name>
    <dbReference type="NCBI Taxonomy" id="1169474"/>
    <lineage>
        <taxon>Eukaryota</taxon>
        <taxon>Sar</taxon>
        <taxon>Alveolata</taxon>
        <taxon>Colpodellida</taxon>
        <taxon>Chromeraceae</taxon>
        <taxon>Chromera</taxon>
    </lineage>
</organism>
<feature type="compositionally biased region" description="Basic and acidic residues" evidence="1">
    <location>
        <begin position="503"/>
        <end position="516"/>
    </location>
</feature>
<sequence length="1099" mass="121823">MHQDIGTEENVGGDPSRSPNVRFQEKESSMKLSDQADASILGEGEQSVSVQSEVYLQLPFAKRGEGAGSPEVDSEAFEYTQGRRASADGWQGVHASASSLEEEVGQSPGGEQGGRDREEEEKEEMDHEHMAVREGEGGGDGDGEEAKESEESMRLSEKGGFLTQSLLNCLKAGTAKDNVGSLTFDGVMNSNSENEMIKAKGKTLMTRAFQDAIGLVAFSAVDNSLVTRLIDILALRHHHYGVTADLFPQMKAALVDALEMLSGDNWDSWQEKVWKEQCDVLSTVLIRGINSMGRRLELIRTDWKMTLQTLGEDALAAKISANLITASSMESPGNAHESPASPQRKGKGVGQVAQREAMLFSKDIGKLLVFLVGAIDDLPRLRGLIEDIRVPWDQIFSNYGSVPNMQRVKDVVLKTMEEVVGGGWEGEHEESWTWLLDAVVDERKRRWRSIDKDRVLQGYQAVEAEVMRRLQRDNQDRTQGRDFYAEDSSVKDRSSPLGGARRITIEEGPGKGRDCDADSQNIDGCEEAGGGGTVEAPSTEKGGPSRGVGAWARARKAISRSGAFSQRSKASASTKQKHLQKLQERMQQGYPVKPEVVKEFSKEFFRLLPLRAPNLGVVFEKQEDRYETTFQAIPSRLFAYIGDPQQIWLDDTELAVRHIEYGISPADIPIFGGLFLKVLENIAQGAWVQQYSDLWQKSQSWEPWGQPPGVGGRRFGNTCRYWNIAASGLAETVCAGLVPMTRALVYASLPNLKEALADAPRGTRIESGYKVVINGNEKSPLFWMLKRGRILLARHILRDILAIRQNKSGIMYGKQRLWETHGKHLVERINNEAPDLWSDIKPSFENKGDALPALAAVVMILAWLSNVQLLLAVKPVMHLLKLTAFMMGMLLPFVFVLGCLTVGFTSSIWVITRGDDVPGFETLAPDYVNISYDPTETLLLLYSIIVYFTFLPTIVAIFVRTVSENYDMARQQALFARTQIVLDIECSMHRETLDKYAETFDFGKELTFDSDRERESRYANEEGLEIPWPQETLASTLATDTGGVQARVKLRIGKIKKGAFGLSGVMKTMLRVLKKEGKIKGETSDGLSQSSKPGSTVLS</sequence>
<evidence type="ECO:0000256" key="1">
    <source>
        <dbReference type="SAM" id="MobiDB-lite"/>
    </source>
</evidence>
<dbReference type="PhylomeDB" id="A0A0G4H6W2"/>
<dbReference type="InterPro" id="IPR009050">
    <property type="entry name" value="Globin-like_sf"/>
</dbReference>
<name>A0A0G4H6W2_9ALVE</name>
<dbReference type="CDD" id="cd01040">
    <property type="entry name" value="Mb-like"/>
    <property type="match status" value="1"/>
</dbReference>
<dbReference type="InterPro" id="IPR044399">
    <property type="entry name" value="Mb-like_M"/>
</dbReference>
<feature type="compositionally biased region" description="Polar residues" evidence="1">
    <location>
        <begin position="1085"/>
        <end position="1099"/>
    </location>
</feature>
<feature type="transmembrane region" description="Helical" evidence="2">
    <location>
        <begin position="850"/>
        <end position="873"/>
    </location>
</feature>
<keyword evidence="2" id="KW-0472">Membrane</keyword>
<feature type="transmembrane region" description="Helical" evidence="2">
    <location>
        <begin position="885"/>
        <end position="911"/>
    </location>
</feature>
<dbReference type="GO" id="GO:0020037">
    <property type="term" value="F:heme binding"/>
    <property type="evidence" value="ECO:0007669"/>
    <property type="project" value="InterPro"/>
</dbReference>
<dbReference type="SUPFAM" id="SSF46458">
    <property type="entry name" value="Globin-like"/>
    <property type="match status" value="2"/>
</dbReference>
<evidence type="ECO:0008006" key="4">
    <source>
        <dbReference type="Google" id="ProtNLM"/>
    </source>
</evidence>
<feature type="compositionally biased region" description="Basic and acidic residues" evidence="1">
    <location>
        <begin position="124"/>
        <end position="136"/>
    </location>
</feature>
<feature type="transmembrane region" description="Helical" evidence="2">
    <location>
        <begin position="939"/>
        <end position="959"/>
    </location>
</feature>
<dbReference type="VEuPathDB" id="CryptoDB:Cvel_5797"/>
<accession>A0A0G4H6W2</accession>
<feature type="compositionally biased region" description="Basic and acidic residues" evidence="1">
    <location>
        <begin position="144"/>
        <end position="156"/>
    </location>
</feature>
<gene>
    <name evidence="3" type="ORF">Cvel_5797</name>
</gene>
<keyword evidence="2" id="KW-0812">Transmembrane</keyword>
<dbReference type="AlphaFoldDB" id="A0A0G4H6W2"/>
<protein>
    <recommendedName>
        <fullName evidence="4">Globin family profile domain-containing protein</fullName>
    </recommendedName>
</protein>
<feature type="region of interest" description="Disordered" evidence="1">
    <location>
        <begin position="470"/>
        <end position="548"/>
    </location>
</feature>
<feature type="region of interest" description="Disordered" evidence="1">
    <location>
        <begin position="62"/>
        <end position="156"/>
    </location>
</feature>
<dbReference type="Gene3D" id="1.10.490.10">
    <property type="entry name" value="Globins"/>
    <property type="match status" value="2"/>
</dbReference>
<evidence type="ECO:0000256" key="2">
    <source>
        <dbReference type="SAM" id="Phobius"/>
    </source>
</evidence>
<keyword evidence="2" id="KW-1133">Transmembrane helix</keyword>
<feature type="region of interest" description="Disordered" evidence="1">
    <location>
        <begin position="328"/>
        <end position="348"/>
    </location>
</feature>
<dbReference type="GO" id="GO:0019825">
    <property type="term" value="F:oxygen binding"/>
    <property type="evidence" value="ECO:0007669"/>
    <property type="project" value="InterPro"/>
</dbReference>
<feature type="region of interest" description="Disordered" evidence="1">
    <location>
        <begin position="1"/>
        <end position="49"/>
    </location>
</feature>
<feature type="region of interest" description="Disordered" evidence="1">
    <location>
        <begin position="1080"/>
        <end position="1099"/>
    </location>
</feature>
<feature type="compositionally biased region" description="Basic and acidic residues" evidence="1">
    <location>
        <begin position="470"/>
        <end position="494"/>
    </location>
</feature>
<proteinExistence type="predicted"/>
<dbReference type="InterPro" id="IPR012292">
    <property type="entry name" value="Globin/Proto"/>
</dbReference>
<evidence type="ECO:0000313" key="3">
    <source>
        <dbReference type="EMBL" id="CEM39586.1"/>
    </source>
</evidence>
<dbReference type="EMBL" id="CDMZ01001940">
    <property type="protein sequence ID" value="CEM39586.1"/>
    <property type="molecule type" value="Genomic_DNA"/>
</dbReference>